<protein>
    <submittedName>
        <fullName evidence="2">Kinase-like domain-containing protein</fullName>
    </submittedName>
</protein>
<keyword evidence="3" id="KW-1185">Reference proteome</keyword>
<dbReference type="GO" id="GO:0004674">
    <property type="term" value="F:protein serine/threonine kinase activity"/>
    <property type="evidence" value="ECO:0007669"/>
    <property type="project" value="TreeGrafter"/>
</dbReference>
<evidence type="ECO:0000313" key="3">
    <source>
        <dbReference type="Proteomes" id="UP000266673"/>
    </source>
</evidence>
<organism evidence="2 3">
    <name type="scientific">Gigaspora rosea</name>
    <dbReference type="NCBI Taxonomy" id="44941"/>
    <lineage>
        <taxon>Eukaryota</taxon>
        <taxon>Fungi</taxon>
        <taxon>Fungi incertae sedis</taxon>
        <taxon>Mucoromycota</taxon>
        <taxon>Glomeromycotina</taxon>
        <taxon>Glomeromycetes</taxon>
        <taxon>Diversisporales</taxon>
        <taxon>Gigasporaceae</taxon>
        <taxon>Gigaspora</taxon>
    </lineage>
</organism>
<dbReference type="InterPro" id="IPR011009">
    <property type="entry name" value="Kinase-like_dom_sf"/>
</dbReference>
<dbReference type="GO" id="GO:0005524">
    <property type="term" value="F:ATP binding"/>
    <property type="evidence" value="ECO:0007669"/>
    <property type="project" value="InterPro"/>
</dbReference>
<proteinExistence type="predicted"/>
<dbReference type="InterPro" id="IPR000719">
    <property type="entry name" value="Prot_kinase_dom"/>
</dbReference>
<dbReference type="Proteomes" id="UP000266673">
    <property type="component" value="Unassembled WGS sequence"/>
</dbReference>
<dbReference type="EMBL" id="QKWP01000311">
    <property type="protein sequence ID" value="RIB22390.1"/>
    <property type="molecule type" value="Genomic_DNA"/>
</dbReference>
<name>A0A397VIV1_9GLOM</name>
<gene>
    <name evidence="2" type="ORF">C2G38_1000203</name>
</gene>
<keyword evidence="2" id="KW-0418">Kinase</keyword>
<dbReference type="PANTHER" id="PTHR44329">
    <property type="entry name" value="SERINE/THREONINE-PROTEIN KINASE TNNI3K-RELATED"/>
    <property type="match status" value="1"/>
</dbReference>
<dbReference type="InterPro" id="IPR051681">
    <property type="entry name" value="Ser/Thr_Kinases-Pseudokinases"/>
</dbReference>
<dbReference type="PROSITE" id="PS50011">
    <property type="entry name" value="PROTEIN_KINASE_DOM"/>
    <property type="match status" value="1"/>
</dbReference>
<dbReference type="PANTHER" id="PTHR44329:SF289">
    <property type="entry name" value="SERINE_THREONINE-PROTEIN KINASE VIK"/>
    <property type="match status" value="1"/>
</dbReference>
<keyword evidence="2" id="KW-0808">Transferase</keyword>
<feature type="domain" description="Protein kinase" evidence="1">
    <location>
        <begin position="321"/>
        <end position="587"/>
    </location>
</feature>
<evidence type="ECO:0000313" key="2">
    <source>
        <dbReference type="EMBL" id="RIB22390.1"/>
    </source>
</evidence>
<dbReference type="SUPFAM" id="SSF56112">
    <property type="entry name" value="Protein kinase-like (PK-like)"/>
    <property type="match status" value="1"/>
</dbReference>
<dbReference type="STRING" id="44941.A0A397VIV1"/>
<reference evidence="2 3" key="1">
    <citation type="submission" date="2018-06" db="EMBL/GenBank/DDBJ databases">
        <title>Comparative genomics reveals the genomic features of Rhizophagus irregularis, R. cerebriforme, R. diaphanum and Gigaspora rosea, and their symbiotic lifestyle signature.</title>
        <authorList>
            <person name="Morin E."/>
            <person name="San Clemente H."/>
            <person name="Chen E.C.H."/>
            <person name="De La Providencia I."/>
            <person name="Hainaut M."/>
            <person name="Kuo A."/>
            <person name="Kohler A."/>
            <person name="Murat C."/>
            <person name="Tang N."/>
            <person name="Roy S."/>
            <person name="Loubradou J."/>
            <person name="Henrissat B."/>
            <person name="Grigoriev I.V."/>
            <person name="Corradi N."/>
            <person name="Roux C."/>
            <person name="Martin F.M."/>
        </authorList>
    </citation>
    <scope>NUCLEOTIDE SEQUENCE [LARGE SCALE GENOMIC DNA]</scope>
    <source>
        <strain evidence="2 3">DAOM 194757</strain>
    </source>
</reference>
<sequence>MQKIKVAIWENGIRTIEGEYGNYTQSRAVSYVNLIELPVDIIKNFKNYMKEKKYRIYGITKNAETDQYMLVFDFYNIERKFDNGICEQCRQPNTNLAWCQLCDPWKANQGWTSGNEDIDNIIKEIQIRATEYEKVIEWIPYDRLINIQKVKEFDDESSYLKIKESVQEIKESDLIFIATLRNGIRTIKGEPKNYTQSRTISCVDLMNLHCSQENILDLIENFKNYMQVGKYRIYGITQNAETGQYMLVLDFYSDKRNSINGTCEQCKRYNTSPVWCQSCDPWKAAQGWTSGDKNVDECIKKFQLKAMSYDNVIEWIQFDKLKSIKIIGEGGFSKVYLSTWLDGRRKVEGDNNIGYTRFRNKPCDVALKTLPGSLASYSFLIEFESHMQCRLEGSALEVYGLTRDTENGKYMMVYQYANRGNLHDFLIKNFRELTWKNKLKQLLTISYDLHSGNILLDQMINGSIISYISDLGLSKKQNEHYSGKVVYGVMPYVAPEVLQGQKFTSAADIYSFGVIMSEMSTGQRPFDGYEFNLGLTMKICEGLRPEFAPETPNCYVQFAEKCMNSDQRKRPTAYYVYIQLKKWNESMENSYKNNIKEQFLRADKKAKELPIVLSKHPDSMYISKAINTQKISDAIKGSKSIPIDVE</sequence>
<evidence type="ECO:0000259" key="1">
    <source>
        <dbReference type="PROSITE" id="PS50011"/>
    </source>
</evidence>
<dbReference type="InterPro" id="IPR001245">
    <property type="entry name" value="Ser-Thr/Tyr_kinase_cat_dom"/>
</dbReference>
<comment type="caution">
    <text evidence="2">The sequence shown here is derived from an EMBL/GenBank/DDBJ whole genome shotgun (WGS) entry which is preliminary data.</text>
</comment>
<dbReference type="AlphaFoldDB" id="A0A397VIV1"/>
<accession>A0A397VIV1</accession>
<dbReference type="Pfam" id="PF07714">
    <property type="entry name" value="PK_Tyr_Ser-Thr"/>
    <property type="match status" value="1"/>
</dbReference>
<dbReference type="Gene3D" id="1.10.510.10">
    <property type="entry name" value="Transferase(Phosphotransferase) domain 1"/>
    <property type="match status" value="1"/>
</dbReference>